<dbReference type="RefSeq" id="WP_165956319.1">
    <property type="nucleotide sequence ID" value="NZ_SMKI01000533.1"/>
</dbReference>
<protein>
    <submittedName>
        <fullName evidence="2">Uncharacterized protein</fullName>
    </submittedName>
</protein>
<dbReference type="Proteomes" id="UP000295345">
    <property type="component" value="Unassembled WGS sequence"/>
</dbReference>
<reference evidence="2 3" key="1">
    <citation type="submission" date="2019-03" db="EMBL/GenBank/DDBJ databases">
        <title>Draft genome sequences of novel Actinobacteria.</title>
        <authorList>
            <person name="Sahin N."/>
            <person name="Ay H."/>
            <person name="Saygin H."/>
        </authorList>
    </citation>
    <scope>NUCLEOTIDE SEQUENCE [LARGE SCALE GENOMIC DNA]</scope>
    <source>
        <strain evidence="2 3">DSM 41900</strain>
    </source>
</reference>
<dbReference type="AlphaFoldDB" id="A0A4R4SPE4"/>
<dbReference type="EMBL" id="SMKI01000533">
    <property type="protein sequence ID" value="TDC64079.1"/>
    <property type="molecule type" value="Genomic_DNA"/>
</dbReference>
<feature type="region of interest" description="Disordered" evidence="1">
    <location>
        <begin position="71"/>
        <end position="118"/>
    </location>
</feature>
<feature type="region of interest" description="Disordered" evidence="1">
    <location>
        <begin position="143"/>
        <end position="185"/>
    </location>
</feature>
<evidence type="ECO:0000313" key="3">
    <source>
        <dbReference type="Proteomes" id="UP000295345"/>
    </source>
</evidence>
<evidence type="ECO:0000313" key="2">
    <source>
        <dbReference type="EMBL" id="TDC64079.1"/>
    </source>
</evidence>
<organism evidence="2 3">
    <name type="scientific">Streptomyces hainanensis</name>
    <dbReference type="NCBI Taxonomy" id="402648"/>
    <lineage>
        <taxon>Bacteria</taxon>
        <taxon>Bacillati</taxon>
        <taxon>Actinomycetota</taxon>
        <taxon>Actinomycetes</taxon>
        <taxon>Kitasatosporales</taxon>
        <taxon>Streptomycetaceae</taxon>
        <taxon>Streptomyces</taxon>
    </lineage>
</organism>
<proteinExistence type="predicted"/>
<sequence>MGGRQGQAASGLGGAIAQGYRQGRDRGRVVADGGQGAAALAVQAGRRVAGEGIADVLVGLAVETFRGVQGLQGSGPVVESRLGDGELGLGVGPDDQRSVPGRGLGGLPRQDEGGLPLGGQVGRGAVVVLGEGVGAVVGAHVAQEHGQFGRPRQQPRLPVERGGRCTITHTGRAPRRTPPREASKE</sequence>
<gene>
    <name evidence="2" type="ORF">E1283_31865</name>
</gene>
<keyword evidence="3" id="KW-1185">Reference proteome</keyword>
<evidence type="ECO:0000256" key="1">
    <source>
        <dbReference type="SAM" id="MobiDB-lite"/>
    </source>
</evidence>
<comment type="caution">
    <text evidence="2">The sequence shown here is derived from an EMBL/GenBank/DDBJ whole genome shotgun (WGS) entry which is preliminary data.</text>
</comment>
<name>A0A4R4SPE4_9ACTN</name>
<accession>A0A4R4SPE4</accession>